<proteinExistence type="predicted"/>
<keyword evidence="9" id="KW-0067">ATP-binding</keyword>
<dbReference type="GO" id="GO:0005524">
    <property type="term" value="F:ATP binding"/>
    <property type="evidence" value="ECO:0007669"/>
    <property type="project" value="UniProtKB-KW"/>
</dbReference>
<dbReference type="GO" id="GO:0016197">
    <property type="term" value="P:endosomal transport"/>
    <property type="evidence" value="ECO:0007669"/>
    <property type="project" value="TreeGrafter"/>
</dbReference>
<dbReference type="GO" id="GO:0060090">
    <property type="term" value="F:molecular adaptor activity"/>
    <property type="evidence" value="ECO:0007669"/>
    <property type="project" value="TreeGrafter"/>
</dbReference>
<evidence type="ECO:0000256" key="4">
    <source>
        <dbReference type="ARBA" id="ARBA00022553"/>
    </source>
</evidence>
<dbReference type="Pfam" id="PF12763">
    <property type="entry name" value="EH"/>
    <property type="match status" value="1"/>
</dbReference>
<dbReference type="OrthoDB" id="1716625at2759"/>
<comment type="caution">
    <text evidence="15">The sequence shown here is derived from an EMBL/GenBank/DDBJ whole genome shotgun (WGS) entry which is preliminary data.</text>
</comment>
<evidence type="ECO:0000259" key="14">
    <source>
        <dbReference type="PROSITE" id="PS51718"/>
    </source>
</evidence>
<evidence type="ECO:0000256" key="6">
    <source>
        <dbReference type="ARBA" id="ARBA00022741"/>
    </source>
</evidence>
<dbReference type="SUPFAM" id="SSF52540">
    <property type="entry name" value="P-loop containing nucleoside triphosphate hydrolases"/>
    <property type="match status" value="1"/>
</dbReference>
<protein>
    <recommendedName>
        <fullName evidence="17">Calmodulin</fullName>
    </recommendedName>
</protein>
<name>A0A9W7GBW3_9STRA</name>
<dbReference type="PANTHER" id="PTHR11216:SF31">
    <property type="entry name" value="AT21416P"/>
    <property type="match status" value="1"/>
</dbReference>
<evidence type="ECO:0000256" key="9">
    <source>
        <dbReference type="ARBA" id="ARBA00022840"/>
    </source>
</evidence>
<dbReference type="InterPro" id="IPR045063">
    <property type="entry name" value="Dynamin_N"/>
</dbReference>
<keyword evidence="3" id="KW-1003">Cell membrane</keyword>
<dbReference type="InterPro" id="IPR031692">
    <property type="entry name" value="EHD_N"/>
</dbReference>
<evidence type="ECO:0000256" key="1">
    <source>
        <dbReference type="ARBA" id="ARBA00004125"/>
    </source>
</evidence>
<dbReference type="Pfam" id="PF00350">
    <property type="entry name" value="Dynamin_N"/>
    <property type="match status" value="1"/>
</dbReference>
<dbReference type="Proteomes" id="UP001165065">
    <property type="component" value="Unassembled WGS sequence"/>
</dbReference>
<evidence type="ECO:0000256" key="10">
    <source>
        <dbReference type="ARBA" id="ARBA00023136"/>
    </source>
</evidence>
<evidence type="ECO:0000256" key="8">
    <source>
        <dbReference type="ARBA" id="ARBA00022837"/>
    </source>
</evidence>
<reference evidence="16" key="1">
    <citation type="journal article" date="2023" name="Commun. Biol.">
        <title>Genome analysis of Parmales, the sister group of diatoms, reveals the evolutionary specialization of diatoms from phago-mixotrophs to photoautotrophs.</title>
        <authorList>
            <person name="Ban H."/>
            <person name="Sato S."/>
            <person name="Yoshikawa S."/>
            <person name="Yamada K."/>
            <person name="Nakamura Y."/>
            <person name="Ichinomiya M."/>
            <person name="Sato N."/>
            <person name="Blanc-Mathieu R."/>
            <person name="Endo H."/>
            <person name="Kuwata A."/>
            <person name="Ogata H."/>
        </authorList>
    </citation>
    <scope>NUCLEOTIDE SEQUENCE [LARGE SCALE GENOMIC DNA]</scope>
</reference>
<dbReference type="InterPro" id="IPR002048">
    <property type="entry name" value="EF_hand_dom"/>
</dbReference>
<accession>A0A9W7GBW3</accession>
<dbReference type="InterPro" id="IPR030381">
    <property type="entry name" value="G_DYNAMIN_dom"/>
</dbReference>
<evidence type="ECO:0000313" key="16">
    <source>
        <dbReference type="Proteomes" id="UP001165065"/>
    </source>
</evidence>
<dbReference type="GO" id="GO:0005886">
    <property type="term" value="C:plasma membrane"/>
    <property type="evidence" value="ECO:0007669"/>
    <property type="project" value="UniProtKB-SubCell"/>
</dbReference>
<dbReference type="GO" id="GO:0055038">
    <property type="term" value="C:recycling endosome membrane"/>
    <property type="evidence" value="ECO:0007669"/>
    <property type="project" value="UniProtKB-SubCell"/>
</dbReference>
<dbReference type="Pfam" id="PF16880">
    <property type="entry name" value="EHD_N"/>
    <property type="match status" value="1"/>
</dbReference>
<evidence type="ECO:0000256" key="2">
    <source>
        <dbReference type="ARBA" id="ARBA00004413"/>
    </source>
</evidence>
<dbReference type="Pfam" id="PF18150">
    <property type="entry name" value="DUF5600"/>
    <property type="match status" value="1"/>
</dbReference>
<sequence length="575" mass="64971">MEDQDQATKRVIDGLKQLYKDGLLPTEKLYSYHNFYSPPMTDAEFDSKPQVLMIGQYSTGKTSFIKYLIGRDFPGQRIGPEPTTDRFVCVMNGPDERVVPGNALSVSPDMPYHGLQQFGVSFLNKLEGAVVPCPVLRNISIVDTPGILSGEKQRLQRGYDFVKVCGWFAERADLILLLFDAHKLDISDEFRTVIESLKGQDDKIRCVLNKADQVDRQKLMRVYGALMWAMGKVTKTPEVLRVYTGSFWDQPLQHEDNAKLFEQEEKDLMKDLKNLPRNSAIRKINEIVKRTRKAKVHAFIMSYLRSQMPSLSGKAKKQESLIKDLGNVFRTVMKKHNLAAGDFPELESFRKRLVEMNFSKFPKLNTKMMAKLDSMLAEEIPYLMDSLPAELRQGVEGIGELSSKMNAMSTNMPTVPTPKTHTVSDVEATRREAAKAAAQAKATPPAPPTKEEEEEETNPFAEEEEEDDSNPFGRETEDQVPWILQDEKDLRWDSEFEASGPVNGKLGAKEARQALLKTEVPTKSLRAIWDLSDIDKDGKLDAEEFAIAMHLCEMVKEGEEIPGELEEGMVPIGKR</sequence>
<dbReference type="CDD" id="cd00052">
    <property type="entry name" value="EH"/>
    <property type="match status" value="1"/>
</dbReference>
<feature type="compositionally biased region" description="Acidic residues" evidence="11">
    <location>
        <begin position="451"/>
        <end position="469"/>
    </location>
</feature>
<evidence type="ECO:0000256" key="7">
    <source>
        <dbReference type="ARBA" id="ARBA00022753"/>
    </source>
</evidence>
<dbReference type="InterPro" id="IPR011992">
    <property type="entry name" value="EF-hand-dom_pair"/>
</dbReference>
<keyword evidence="10" id="KW-0472">Membrane</keyword>
<evidence type="ECO:0008006" key="17">
    <source>
        <dbReference type="Google" id="ProtNLM"/>
    </source>
</evidence>
<dbReference type="PROSITE" id="PS00018">
    <property type="entry name" value="EF_HAND_1"/>
    <property type="match status" value="1"/>
</dbReference>
<dbReference type="PROSITE" id="PS51718">
    <property type="entry name" value="G_DYNAMIN_2"/>
    <property type="match status" value="1"/>
</dbReference>
<evidence type="ECO:0000259" key="12">
    <source>
        <dbReference type="PROSITE" id="PS50031"/>
    </source>
</evidence>
<evidence type="ECO:0000256" key="3">
    <source>
        <dbReference type="ARBA" id="ARBA00022475"/>
    </source>
</evidence>
<feature type="region of interest" description="Disordered" evidence="11">
    <location>
        <begin position="430"/>
        <end position="480"/>
    </location>
</feature>
<keyword evidence="6" id="KW-0547">Nucleotide-binding</keyword>
<dbReference type="InterPro" id="IPR000261">
    <property type="entry name" value="EH_dom"/>
</dbReference>
<dbReference type="PANTHER" id="PTHR11216">
    <property type="entry name" value="EH DOMAIN"/>
    <property type="match status" value="1"/>
</dbReference>
<dbReference type="SUPFAM" id="SSF47473">
    <property type="entry name" value="EF-hand"/>
    <property type="match status" value="1"/>
</dbReference>
<evidence type="ECO:0000256" key="5">
    <source>
        <dbReference type="ARBA" id="ARBA00022723"/>
    </source>
</evidence>
<dbReference type="SMART" id="SM00027">
    <property type="entry name" value="EH"/>
    <property type="match status" value="1"/>
</dbReference>
<feature type="domain" description="EF-hand" evidence="13">
    <location>
        <begin position="520"/>
        <end position="555"/>
    </location>
</feature>
<feature type="domain" description="EH" evidence="12">
    <location>
        <begin position="488"/>
        <end position="575"/>
    </location>
</feature>
<dbReference type="Gene3D" id="3.40.50.300">
    <property type="entry name" value="P-loop containing nucleotide triphosphate hydrolases"/>
    <property type="match status" value="1"/>
</dbReference>
<dbReference type="Gene3D" id="1.10.238.10">
    <property type="entry name" value="EF-hand"/>
    <property type="match status" value="1"/>
</dbReference>
<dbReference type="InterPro" id="IPR040990">
    <property type="entry name" value="DUF5600"/>
</dbReference>
<dbReference type="PRINTS" id="PR00195">
    <property type="entry name" value="DYNAMIN"/>
</dbReference>
<dbReference type="GO" id="GO:0005525">
    <property type="term" value="F:GTP binding"/>
    <property type="evidence" value="ECO:0007669"/>
    <property type="project" value="InterPro"/>
</dbReference>
<keyword evidence="16" id="KW-1185">Reference proteome</keyword>
<evidence type="ECO:0000256" key="11">
    <source>
        <dbReference type="SAM" id="MobiDB-lite"/>
    </source>
</evidence>
<evidence type="ECO:0000259" key="13">
    <source>
        <dbReference type="PROSITE" id="PS50222"/>
    </source>
</evidence>
<dbReference type="AlphaFoldDB" id="A0A9W7GBW3"/>
<comment type="subcellular location">
    <subcellularLocation>
        <location evidence="2">Cell membrane</location>
        <topology evidence="2">Peripheral membrane protein</topology>
        <orientation evidence="2">Cytoplasmic side</orientation>
    </subcellularLocation>
    <subcellularLocation>
        <location evidence="1">Endosome membrane</location>
        <topology evidence="1">Peripheral membrane protein</topology>
        <orientation evidence="1">Cytoplasmic side</orientation>
    </subcellularLocation>
</comment>
<dbReference type="PROSITE" id="PS50222">
    <property type="entry name" value="EF_HAND_2"/>
    <property type="match status" value="1"/>
</dbReference>
<dbReference type="FunFam" id="3.40.50.300:FF:000147">
    <property type="entry name" value="EH domain-containing protein 1"/>
    <property type="match status" value="1"/>
</dbReference>
<dbReference type="Gene3D" id="1.10.268.20">
    <property type="match status" value="1"/>
</dbReference>
<keyword evidence="4" id="KW-0597">Phosphoprotein</keyword>
<evidence type="ECO:0000313" key="15">
    <source>
        <dbReference type="EMBL" id="GMI39472.1"/>
    </source>
</evidence>
<dbReference type="InterPro" id="IPR018247">
    <property type="entry name" value="EF_Hand_1_Ca_BS"/>
</dbReference>
<dbReference type="InterPro" id="IPR022812">
    <property type="entry name" value="Dynamin"/>
</dbReference>
<dbReference type="GO" id="GO:0006897">
    <property type="term" value="P:endocytosis"/>
    <property type="evidence" value="ECO:0007669"/>
    <property type="project" value="TreeGrafter"/>
</dbReference>
<keyword evidence="7" id="KW-0967">Endosome</keyword>
<dbReference type="InterPro" id="IPR027417">
    <property type="entry name" value="P-loop_NTPase"/>
</dbReference>
<dbReference type="PROSITE" id="PS50031">
    <property type="entry name" value="EH"/>
    <property type="match status" value="1"/>
</dbReference>
<dbReference type="CDD" id="cd09913">
    <property type="entry name" value="EHD"/>
    <property type="match status" value="1"/>
</dbReference>
<dbReference type="EMBL" id="BRYA01000104">
    <property type="protein sequence ID" value="GMI39472.1"/>
    <property type="molecule type" value="Genomic_DNA"/>
</dbReference>
<keyword evidence="5" id="KW-0479">Metal-binding</keyword>
<dbReference type="GO" id="GO:0005509">
    <property type="term" value="F:calcium ion binding"/>
    <property type="evidence" value="ECO:0007669"/>
    <property type="project" value="InterPro"/>
</dbReference>
<organism evidence="15 16">
    <name type="scientific">Triparma columacea</name>
    <dbReference type="NCBI Taxonomy" id="722753"/>
    <lineage>
        <taxon>Eukaryota</taxon>
        <taxon>Sar</taxon>
        <taxon>Stramenopiles</taxon>
        <taxon>Ochrophyta</taxon>
        <taxon>Bolidophyceae</taxon>
        <taxon>Parmales</taxon>
        <taxon>Triparmaceae</taxon>
        <taxon>Triparma</taxon>
    </lineage>
</organism>
<feature type="domain" description="Dynamin-type G" evidence="14">
    <location>
        <begin position="45"/>
        <end position="276"/>
    </location>
</feature>
<gene>
    <name evidence="15" type="ORF">TrCOL_g12104</name>
</gene>
<dbReference type="SMART" id="SM00054">
    <property type="entry name" value="EFh"/>
    <property type="match status" value="1"/>
</dbReference>
<keyword evidence="8" id="KW-0106">Calcium</keyword>